<dbReference type="SUPFAM" id="SSF88723">
    <property type="entry name" value="PIN domain-like"/>
    <property type="match status" value="1"/>
</dbReference>
<proteinExistence type="predicted"/>
<protein>
    <submittedName>
        <fullName evidence="2">PIN domain-containing protein</fullName>
    </submittedName>
</protein>
<feature type="domain" description="PIN" evidence="1">
    <location>
        <begin position="3"/>
        <end position="116"/>
    </location>
</feature>
<dbReference type="Proteomes" id="UP000287853">
    <property type="component" value="Unassembled WGS sequence"/>
</dbReference>
<name>A0A444J4J1_9BACT</name>
<dbReference type="AlphaFoldDB" id="A0A444J4J1"/>
<dbReference type="InterPro" id="IPR029060">
    <property type="entry name" value="PIN-like_dom_sf"/>
</dbReference>
<gene>
    <name evidence="2" type="ORF">H206_05424</name>
</gene>
<dbReference type="Pfam" id="PF01850">
    <property type="entry name" value="PIN"/>
    <property type="match status" value="1"/>
</dbReference>
<evidence type="ECO:0000313" key="2">
    <source>
        <dbReference type="EMBL" id="RWX47986.1"/>
    </source>
</evidence>
<accession>A0A444J4J1</accession>
<evidence type="ECO:0000259" key="1">
    <source>
        <dbReference type="Pfam" id="PF01850"/>
    </source>
</evidence>
<evidence type="ECO:0000313" key="3">
    <source>
        <dbReference type="Proteomes" id="UP000287853"/>
    </source>
</evidence>
<comment type="caution">
    <text evidence="2">The sequence shown here is derived from an EMBL/GenBank/DDBJ whole genome shotgun (WGS) entry which is preliminary data.</text>
</comment>
<dbReference type="InterPro" id="IPR002716">
    <property type="entry name" value="PIN_dom"/>
</dbReference>
<organism evidence="2 3">
    <name type="scientific">Candidatus Electrothrix aarhusensis</name>
    <dbReference type="NCBI Taxonomy" id="1859131"/>
    <lineage>
        <taxon>Bacteria</taxon>
        <taxon>Pseudomonadati</taxon>
        <taxon>Thermodesulfobacteriota</taxon>
        <taxon>Desulfobulbia</taxon>
        <taxon>Desulfobulbales</taxon>
        <taxon>Desulfobulbaceae</taxon>
        <taxon>Candidatus Electrothrix</taxon>
    </lineage>
</organism>
<dbReference type="EMBL" id="MTKO01000011">
    <property type="protein sequence ID" value="RWX47986.1"/>
    <property type="molecule type" value="Genomic_DNA"/>
</dbReference>
<sequence length="142" mass="16255">MNVYLDNCCISRLFDDQSDRRIRFESEAVKVILSLCEQRRWHNIARFEIDQIPDESKRWKLQLVNGQTDDVVNIDKAIAGRAKEFEKKGVQAFDALHLACAEDGADVFLTVDDNLLEQALGIKDLRVPVHNPVLWLMKEGAS</sequence>
<reference evidence="2 3" key="1">
    <citation type="submission" date="2017-01" db="EMBL/GenBank/DDBJ databases">
        <title>The cable genome- insights into the physiology and evolution of filamentous bacteria capable of sulfide oxidation via long distance electron transfer.</title>
        <authorList>
            <person name="Schreiber L."/>
            <person name="Bjerg J.T."/>
            <person name="Boggild A."/>
            <person name="Van De Vossenberg J."/>
            <person name="Meysman F."/>
            <person name="Nielsen L.P."/>
            <person name="Schramm A."/>
            <person name="Kjeldsen K.U."/>
        </authorList>
    </citation>
    <scope>NUCLEOTIDE SEQUENCE [LARGE SCALE GENOMIC DNA]</scope>
    <source>
        <strain evidence="2">MCF</strain>
    </source>
</reference>
<keyword evidence="3" id="KW-1185">Reference proteome</keyword>